<dbReference type="EMBL" id="AQGS01000046">
    <property type="protein sequence ID" value="EPS44449.1"/>
    <property type="molecule type" value="Genomic_DNA"/>
</dbReference>
<name>S8ANM4_DACHA</name>
<reference evidence="3" key="2">
    <citation type="submission" date="2013-04" db="EMBL/GenBank/DDBJ databases">
        <title>Genomic mechanisms accounting for the adaptation to parasitism in nematode-trapping fungi.</title>
        <authorList>
            <person name="Ahren D.G."/>
        </authorList>
    </citation>
    <scope>NUCLEOTIDE SEQUENCE [LARGE SCALE GENOMIC DNA]</scope>
    <source>
        <strain evidence="3">CBS 200.50</strain>
    </source>
</reference>
<evidence type="ECO:0000313" key="3">
    <source>
        <dbReference type="Proteomes" id="UP000015100"/>
    </source>
</evidence>
<gene>
    <name evidence="2" type="ORF">H072_1562</name>
</gene>
<proteinExistence type="predicted"/>
<dbReference type="Proteomes" id="UP000015100">
    <property type="component" value="Unassembled WGS sequence"/>
</dbReference>
<dbReference type="AlphaFoldDB" id="S8ANM4"/>
<evidence type="ECO:0000256" key="1">
    <source>
        <dbReference type="SAM" id="MobiDB-lite"/>
    </source>
</evidence>
<reference evidence="2 3" key="1">
    <citation type="journal article" date="2013" name="PLoS Genet.">
        <title>Genomic mechanisms accounting for the adaptation to parasitism in nematode-trapping fungi.</title>
        <authorList>
            <person name="Meerupati T."/>
            <person name="Andersson K.M."/>
            <person name="Friman E."/>
            <person name="Kumar D."/>
            <person name="Tunlid A."/>
            <person name="Ahren D."/>
        </authorList>
    </citation>
    <scope>NUCLEOTIDE SEQUENCE [LARGE SCALE GENOMIC DNA]</scope>
    <source>
        <strain evidence="2 3">CBS 200.50</strain>
    </source>
</reference>
<evidence type="ECO:0000313" key="2">
    <source>
        <dbReference type="EMBL" id="EPS44449.1"/>
    </source>
</evidence>
<comment type="caution">
    <text evidence="2">The sequence shown here is derived from an EMBL/GenBank/DDBJ whole genome shotgun (WGS) entry which is preliminary data.</text>
</comment>
<accession>S8ANM4</accession>
<feature type="compositionally biased region" description="Polar residues" evidence="1">
    <location>
        <begin position="91"/>
        <end position="103"/>
    </location>
</feature>
<keyword evidence="3" id="KW-1185">Reference proteome</keyword>
<dbReference type="HOGENOM" id="CLU_2037974_0_0_1"/>
<feature type="region of interest" description="Disordered" evidence="1">
    <location>
        <begin position="77"/>
        <end position="121"/>
    </location>
</feature>
<sequence length="121" mass="13157">MDALLAPLSHCHISYFQSAPYKTFILFSTQNAAFNILALAALLSVTSALPQTAVSSSVAPKPTGTVPSAMAMAMPTMKPAKRPADKKKWTPKNSKFKGQQKPVNNEKFEDTVQVANKHRRA</sequence>
<organism evidence="2 3">
    <name type="scientific">Dactylellina haptotyla (strain CBS 200.50)</name>
    <name type="common">Nematode-trapping fungus</name>
    <name type="synonym">Monacrosporium haptotylum</name>
    <dbReference type="NCBI Taxonomy" id="1284197"/>
    <lineage>
        <taxon>Eukaryota</taxon>
        <taxon>Fungi</taxon>
        <taxon>Dikarya</taxon>
        <taxon>Ascomycota</taxon>
        <taxon>Pezizomycotina</taxon>
        <taxon>Orbiliomycetes</taxon>
        <taxon>Orbiliales</taxon>
        <taxon>Orbiliaceae</taxon>
        <taxon>Dactylellina</taxon>
    </lineage>
</organism>
<protein>
    <submittedName>
        <fullName evidence="2">Uncharacterized protein</fullName>
    </submittedName>
</protein>